<evidence type="ECO:0000313" key="3">
    <source>
        <dbReference type="EMBL" id="MBF6298043.1"/>
    </source>
</evidence>
<feature type="chain" id="PRO_5046501702" description="LppU protein" evidence="2">
    <location>
        <begin position="23"/>
        <end position="214"/>
    </location>
</feature>
<organism evidence="3 4">
    <name type="scientific">Nocardia amamiensis</name>
    <dbReference type="NCBI Taxonomy" id="404578"/>
    <lineage>
        <taxon>Bacteria</taxon>
        <taxon>Bacillati</taxon>
        <taxon>Actinomycetota</taxon>
        <taxon>Actinomycetes</taxon>
        <taxon>Mycobacteriales</taxon>
        <taxon>Nocardiaceae</taxon>
        <taxon>Nocardia</taxon>
    </lineage>
</organism>
<evidence type="ECO:0000256" key="1">
    <source>
        <dbReference type="SAM" id="MobiDB-lite"/>
    </source>
</evidence>
<feature type="compositionally biased region" description="Low complexity" evidence="1">
    <location>
        <begin position="55"/>
        <end position="74"/>
    </location>
</feature>
<dbReference type="RefSeq" id="WP_195129340.1">
    <property type="nucleotide sequence ID" value="NZ_JADLQX010000006.1"/>
</dbReference>
<evidence type="ECO:0000256" key="2">
    <source>
        <dbReference type="SAM" id="SignalP"/>
    </source>
</evidence>
<evidence type="ECO:0008006" key="5">
    <source>
        <dbReference type="Google" id="ProtNLM"/>
    </source>
</evidence>
<sequence>MSRQRIRAGLTLFAFMAGTALAAGLVVAAAVSMSDPKEEPANAAQTGNVTTTSALPPSTTEEVPTTTEELPTTSAMRGASNKGATSLQVNVGDCVHLSGSGIDKAACGTPNSTYKVFEKAPANAQCPTDADHTYNETLQGAAQAALCLDIDWVIGGCMEVVPGNPKRLDCAAPTPTGVRVIDIKQNTVDVNACGSTDSGIVYRQRHYVVCVNRL</sequence>
<dbReference type="Proteomes" id="UP000702209">
    <property type="component" value="Unassembled WGS sequence"/>
</dbReference>
<reference evidence="3 4" key="1">
    <citation type="submission" date="2020-10" db="EMBL/GenBank/DDBJ databases">
        <title>Identification of Nocardia species via Next-generation sequencing and recognition of intraspecies genetic diversity.</title>
        <authorList>
            <person name="Li P."/>
            <person name="Li P."/>
            <person name="Lu B."/>
        </authorList>
    </citation>
    <scope>NUCLEOTIDE SEQUENCE [LARGE SCALE GENOMIC DNA]</scope>
    <source>
        <strain evidence="3 4">BJ06-0157</strain>
    </source>
</reference>
<feature type="signal peptide" evidence="2">
    <location>
        <begin position="1"/>
        <end position="22"/>
    </location>
</feature>
<protein>
    <recommendedName>
        <fullName evidence="5">LppU protein</fullName>
    </recommendedName>
</protein>
<feature type="compositionally biased region" description="Polar residues" evidence="1">
    <location>
        <begin position="43"/>
        <end position="54"/>
    </location>
</feature>
<keyword evidence="4" id="KW-1185">Reference proteome</keyword>
<name>A0ABS0CN27_9NOCA</name>
<proteinExistence type="predicted"/>
<comment type="caution">
    <text evidence="3">The sequence shown here is derived from an EMBL/GenBank/DDBJ whole genome shotgun (WGS) entry which is preliminary data.</text>
</comment>
<accession>A0ABS0CN27</accession>
<keyword evidence="2" id="KW-0732">Signal</keyword>
<evidence type="ECO:0000313" key="4">
    <source>
        <dbReference type="Proteomes" id="UP000702209"/>
    </source>
</evidence>
<feature type="region of interest" description="Disordered" evidence="1">
    <location>
        <begin position="38"/>
        <end position="81"/>
    </location>
</feature>
<gene>
    <name evidence="3" type="ORF">IU459_10840</name>
</gene>
<dbReference type="EMBL" id="JADLQX010000006">
    <property type="protein sequence ID" value="MBF6298043.1"/>
    <property type="molecule type" value="Genomic_DNA"/>
</dbReference>